<dbReference type="STRING" id="55207.KP22_08470"/>
<sequence length="165" mass="18471">MSIQSQDKDGRQPRLMGFTELKGWLRHRHPMVYLDRVLDYEPGKYIKTLMAVSGQTDAIAGHFPERAIFPASHMVQAISQSAIILFQLSTSPLADDEITLVGSIKSRFTRVVVPGDQIIFNLNCESLRDKFLTFSCKAEVSGQTVGMLKGSLVRENISTLGEQLW</sequence>
<dbReference type="Proteomes" id="UP000032874">
    <property type="component" value="Unassembled WGS sequence"/>
</dbReference>
<dbReference type="PANTHER" id="PTHR30272">
    <property type="entry name" value="3-HYDROXYACYL-[ACYL-CARRIER-PROTEIN] DEHYDRATASE"/>
    <property type="match status" value="1"/>
</dbReference>
<dbReference type="PANTHER" id="PTHR30272:SF1">
    <property type="entry name" value="3-HYDROXYACYL-[ACYL-CARRIER-PROTEIN] DEHYDRATASE"/>
    <property type="match status" value="1"/>
</dbReference>
<reference evidence="4 5" key="1">
    <citation type="submission" date="2014-08" db="EMBL/GenBank/DDBJ databases">
        <title>Genome sequences of NCPPB Pectobacterium isolates.</title>
        <authorList>
            <person name="Glover R.H."/>
            <person name="Sapp M."/>
            <person name="Elphinstone J."/>
        </authorList>
    </citation>
    <scope>NUCLEOTIDE SEQUENCE [LARGE SCALE GENOMIC DNA]</scope>
    <source>
        <strain evidence="3 4">NCPPB 2793</strain>
        <strain evidence="2 5">NCPPB 2795</strain>
    </source>
</reference>
<proteinExistence type="predicted"/>
<dbReference type="EMBL" id="JQHL01000021">
    <property type="protein sequence ID" value="KFX13481.1"/>
    <property type="molecule type" value="Genomic_DNA"/>
</dbReference>
<dbReference type="Proteomes" id="UP000032869">
    <property type="component" value="Unassembled WGS sequence"/>
</dbReference>
<dbReference type="AlphaFoldDB" id="A0A093S6Z4"/>
<evidence type="ECO:0000256" key="1">
    <source>
        <dbReference type="ARBA" id="ARBA00023239"/>
    </source>
</evidence>
<dbReference type="SUPFAM" id="SSF54637">
    <property type="entry name" value="Thioesterase/thiol ester dehydrase-isomerase"/>
    <property type="match status" value="1"/>
</dbReference>
<dbReference type="InterPro" id="IPR013114">
    <property type="entry name" value="FabA_FabZ"/>
</dbReference>
<gene>
    <name evidence="3" type="ORF">JV35_19805</name>
    <name evidence="2" type="ORF">KP22_08470</name>
</gene>
<dbReference type="EMBL" id="JQHM01000002">
    <property type="protein sequence ID" value="KFX05886.1"/>
    <property type="molecule type" value="Genomic_DNA"/>
</dbReference>
<name>A0A093S6Z4_9GAMM</name>
<organism evidence="2 5">
    <name type="scientific">Pectobacterium betavasculorum</name>
    <dbReference type="NCBI Taxonomy" id="55207"/>
    <lineage>
        <taxon>Bacteria</taxon>
        <taxon>Pseudomonadati</taxon>
        <taxon>Pseudomonadota</taxon>
        <taxon>Gammaproteobacteria</taxon>
        <taxon>Enterobacterales</taxon>
        <taxon>Pectobacteriaceae</taxon>
        <taxon>Pectobacterium</taxon>
    </lineage>
</organism>
<comment type="caution">
    <text evidence="2">The sequence shown here is derived from an EMBL/GenBank/DDBJ whole genome shotgun (WGS) entry which is preliminary data.</text>
</comment>
<dbReference type="eggNOG" id="COG0764">
    <property type="taxonomic scope" value="Bacteria"/>
</dbReference>
<evidence type="ECO:0000313" key="3">
    <source>
        <dbReference type="EMBL" id="KFX13481.1"/>
    </source>
</evidence>
<dbReference type="Gene3D" id="3.10.129.10">
    <property type="entry name" value="Hotdog Thioesterase"/>
    <property type="match status" value="1"/>
</dbReference>
<dbReference type="Pfam" id="PF07977">
    <property type="entry name" value="FabA"/>
    <property type="match status" value="1"/>
</dbReference>
<evidence type="ECO:0000313" key="5">
    <source>
        <dbReference type="Proteomes" id="UP000032874"/>
    </source>
</evidence>
<protein>
    <submittedName>
        <fullName evidence="2">Coronafacic acid dehydratase</fullName>
    </submittedName>
</protein>
<evidence type="ECO:0000313" key="4">
    <source>
        <dbReference type="Proteomes" id="UP000032869"/>
    </source>
</evidence>
<accession>A0A093S6Z4</accession>
<dbReference type="GO" id="GO:0016829">
    <property type="term" value="F:lyase activity"/>
    <property type="evidence" value="ECO:0007669"/>
    <property type="project" value="UniProtKB-KW"/>
</dbReference>
<evidence type="ECO:0000313" key="2">
    <source>
        <dbReference type="EMBL" id="KFX05886.1"/>
    </source>
</evidence>
<keyword evidence="4" id="KW-1185">Reference proteome</keyword>
<dbReference type="OrthoDB" id="9772788at2"/>
<keyword evidence="1" id="KW-0456">Lyase</keyword>
<dbReference type="InterPro" id="IPR029069">
    <property type="entry name" value="HotDog_dom_sf"/>
</dbReference>
<dbReference type="RefSeq" id="WP_039308627.1">
    <property type="nucleotide sequence ID" value="NZ_JAODTE010000019.1"/>
</dbReference>